<sequence>MDCESKNVHYTETERMLLAQLIAEEKAIENKKTGASDLKDKAAAWERITARYCSQSFTPRTSKQLKKCWDNMKQKKKKLNTSIKVQRLMTGEGVAPTVPVDPVMDFMDATTPNLDVEVPCQFDSTAQFEKEYHIKSNSKRQLISSSDEDEDSIIGENVSSQTLHNENSTGQNLKYNINKIAVCGTVRKNQIPASKIDLRTIKNEKESRLMKFHEDTIIIEDDIIENNINKIAACGTIKKNEIPASKIDVWKIKDEKELRLIKCREAIEQQRELHYSMKMKVAHAEVKIATLKLSNLAENKDQVQSESLL</sequence>
<dbReference type="Pfam" id="PF13873">
    <property type="entry name" value="Myb_DNA-bind_5"/>
    <property type="match status" value="1"/>
</dbReference>
<dbReference type="EMBL" id="OZ034830">
    <property type="protein sequence ID" value="CAL1687610.1"/>
    <property type="molecule type" value="Genomic_DNA"/>
</dbReference>
<comment type="subunit">
    <text evidence="1">Self-associates forming complexes of several hundred monomers.</text>
</comment>
<accession>A0AAV2P7M4</accession>
<evidence type="ECO:0000313" key="8">
    <source>
        <dbReference type="Proteomes" id="UP001497644"/>
    </source>
</evidence>
<keyword evidence="4" id="KW-0804">Transcription</keyword>
<evidence type="ECO:0000256" key="1">
    <source>
        <dbReference type="ARBA" id="ARBA00011764"/>
    </source>
</evidence>
<evidence type="ECO:0000256" key="5">
    <source>
        <dbReference type="ARBA" id="ARBA00025466"/>
    </source>
</evidence>
<gene>
    <name evidence="7" type="ORF">LPLAT_LOCUS12786</name>
</gene>
<name>A0AAV2P7M4_9HYME</name>
<dbReference type="InterPro" id="IPR028002">
    <property type="entry name" value="Myb_DNA-bind_5"/>
</dbReference>
<comment type="function">
    <text evidence="5">Involved in transvection phenomena (= synapsis-dependent gene expression), where the synaptic pairing of chromosomes carrying genes with which zeste interacts influences the expression of these genes. Zeste binds to DNA and stimulates transcription from a nearby promoter.</text>
</comment>
<feature type="domain" description="Myb/SANT-like DNA-binding" evidence="6">
    <location>
        <begin position="11"/>
        <end position="78"/>
    </location>
</feature>
<protein>
    <recommendedName>
        <fullName evidence="2">Regulatory protein zeste</fullName>
    </recommendedName>
</protein>
<reference evidence="7" key="1">
    <citation type="submission" date="2024-04" db="EMBL/GenBank/DDBJ databases">
        <authorList>
            <consortium name="Molecular Ecology Group"/>
        </authorList>
    </citation>
    <scope>NUCLEOTIDE SEQUENCE</scope>
</reference>
<keyword evidence="3" id="KW-0805">Transcription regulation</keyword>
<evidence type="ECO:0000259" key="6">
    <source>
        <dbReference type="Pfam" id="PF13873"/>
    </source>
</evidence>
<evidence type="ECO:0000256" key="4">
    <source>
        <dbReference type="ARBA" id="ARBA00023163"/>
    </source>
</evidence>
<dbReference type="AlphaFoldDB" id="A0AAV2P7M4"/>
<dbReference type="Proteomes" id="UP001497644">
    <property type="component" value="Chromosome 7"/>
</dbReference>
<keyword evidence="8" id="KW-1185">Reference proteome</keyword>
<organism evidence="7 8">
    <name type="scientific">Lasius platythorax</name>
    <dbReference type="NCBI Taxonomy" id="488582"/>
    <lineage>
        <taxon>Eukaryota</taxon>
        <taxon>Metazoa</taxon>
        <taxon>Ecdysozoa</taxon>
        <taxon>Arthropoda</taxon>
        <taxon>Hexapoda</taxon>
        <taxon>Insecta</taxon>
        <taxon>Pterygota</taxon>
        <taxon>Neoptera</taxon>
        <taxon>Endopterygota</taxon>
        <taxon>Hymenoptera</taxon>
        <taxon>Apocrita</taxon>
        <taxon>Aculeata</taxon>
        <taxon>Formicoidea</taxon>
        <taxon>Formicidae</taxon>
        <taxon>Formicinae</taxon>
        <taxon>Lasius</taxon>
        <taxon>Lasius</taxon>
    </lineage>
</organism>
<evidence type="ECO:0000256" key="3">
    <source>
        <dbReference type="ARBA" id="ARBA00023015"/>
    </source>
</evidence>
<evidence type="ECO:0000256" key="2">
    <source>
        <dbReference type="ARBA" id="ARBA00016807"/>
    </source>
</evidence>
<evidence type="ECO:0000313" key="7">
    <source>
        <dbReference type="EMBL" id="CAL1687610.1"/>
    </source>
</evidence>
<proteinExistence type="predicted"/>